<dbReference type="Gene3D" id="3.20.20.450">
    <property type="entry name" value="EAL domain"/>
    <property type="match status" value="1"/>
</dbReference>
<evidence type="ECO:0000259" key="2">
    <source>
        <dbReference type="PROSITE" id="PS50110"/>
    </source>
</evidence>
<feature type="domain" description="PAC" evidence="4">
    <location>
        <begin position="216"/>
        <end position="268"/>
    </location>
</feature>
<dbReference type="EMBL" id="WTVM01000083">
    <property type="protein sequence ID" value="NMG03942.1"/>
    <property type="molecule type" value="Genomic_DNA"/>
</dbReference>
<proteinExistence type="predicted"/>
<dbReference type="SUPFAM" id="SSF55785">
    <property type="entry name" value="PYP-like sensor domain (PAS domain)"/>
    <property type="match status" value="1"/>
</dbReference>
<dbReference type="InterPro" id="IPR001610">
    <property type="entry name" value="PAC"/>
</dbReference>
<feature type="domain" description="GGDEF" evidence="6">
    <location>
        <begin position="300"/>
        <end position="433"/>
    </location>
</feature>
<dbReference type="AlphaFoldDB" id="A0A972F8J8"/>
<dbReference type="Gene3D" id="3.40.50.2300">
    <property type="match status" value="1"/>
</dbReference>
<dbReference type="InterPro" id="IPR000700">
    <property type="entry name" value="PAS-assoc_C"/>
</dbReference>
<feature type="domain" description="Response regulatory" evidence="2">
    <location>
        <begin position="6"/>
        <end position="122"/>
    </location>
</feature>
<feature type="domain" description="EAL" evidence="5">
    <location>
        <begin position="442"/>
        <end position="696"/>
    </location>
</feature>
<dbReference type="Pfam" id="PF00990">
    <property type="entry name" value="GGDEF"/>
    <property type="match status" value="1"/>
</dbReference>
<dbReference type="CDD" id="cd01948">
    <property type="entry name" value="EAL"/>
    <property type="match status" value="1"/>
</dbReference>
<keyword evidence="1" id="KW-0597">Phosphoprotein</keyword>
<dbReference type="FunFam" id="3.20.20.450:FF:000001">
    <property type="entry name" value="Cyclic di-GMP phosphodiesterase yahA"/>
    <property type="match status" value="1"/>
</dbReference>
<dbReference type="PROSITE" id="PS50112">
    <property type="entry name" value="PAS"/>
    <property type="match status" value="1"/>
</dbReference>
<dbReference type="InterPro" id="IPR000160">
    <property type="entry name" value="GGDEF_dom"/>
</dbReference>
<dbReference type="CDD" id="cd01949">
    <property type="entry name" value="GGDEF"/>
    <property type="match status" value="1"/>
</dbReference>
<evidence type="ECO:0000313" key="8">
    <source>
        <dbReference type="Proteomes" id="UP000599523"/>
    </source>
</evidence>
<dbReference type="PROSITE" id="PS50113">
    <property type="entry name" value="PAC"/>
    <property type="match status" value="1"/>
</dbReference>
<dbReference type="SUPFAM" id="SSF141868">
    <property type="entry name" value="EAL domain-like"/>
    <property type="match status" value="1"/>
</dbReference>
<evidence type="ECO:0000256" key="1">
    <source>
        <dbReference type="PROSITE-ProRule" id="PRU00169"/>
    </source>
</evidence>
<feature type="modified residue" description="4-aspartylphosphate" evidence="1">
    <location>
        <position position="57"/>
    </location>
</feature>
<evidence type="ECO:0000259" key="4">
    <source>
        <dbReference type="PROSITE" id="PS50113"/>
    </source>
</evidence>
<dbReference type="RefSeq" id="WP_168988636.1">
    <property type="nucleotide sequence ID" value="NZ_CAWPHM010000312.1"/>
</dbReference>
<dbReference type="InterPro" id="IPR001633">
    <property type="entry name" value="EAL_dom"/>
</dbReference>
<dbReference type="SMART" id="SM00086">
    <property type="entry name" value="PAC"/>
    <property type="match status" value="1"/>
</dbReference>
<dbReference type="PROSITE" id="PS50110">
    <property type="entry name" value="RESPONSE_REGULATORY"/>
    <property type="match status" value="1"/>
</dbReference>
<evidence type="ECO:0000259" key="3">
    <source>
        <dbReference type="PROSITE" id="PS50112"/>
    </source>
</evidence>
<protein>
    <submittedName>
        <fullName evidence="7">EAL domain-containing protein</fullName>
    </submittedName>
</protein>
<dbReference type="GO" id="GO:0000160">
    <property type="term" value="P:phosphorelay signal transduction system"/>
    <property type="evidence" value="ECO:0007669"/>
    <property type="project" value="InterPro"/>
</dbReference>
<dbReference type="Pfam" id="PF00072">
    <property type="entry name" value="Response_reg"/>
    <property type="match status" value="1"/>
</dbReference>
<dbReference type="PANTHER" id="PTHR44757">
    <property type="entry name" value="DIGUANYLATE CYCLASE DGCP"/>
    <property type="match status" value="1"/>
</dbReference>
<dbReference type="Proteomes" id="UP000599523">
    <property type="component" value="Unassembled WGS sequence"/>
</dbReference>
<name>A0A972F8J8_9RHOO</name>
<dbReference type="SMART" id="SM00448">
    <property type="entry name" value="REC"/>
    <property type="match status" value="1"/>
</dbReference>
<feature type="domain" description="PAS" evidence="3">
    <location>
        <begin position="149"/>
        <end position="189"/>
    </location>
</feature>
<dbReference type="InterPro" id="IPR011006">
    <property type="entry name" value="CheY-like_superfamily"/>
</dbReference>
<keyword evidence="8" id="KW-1185">Reference proteome</keyword>
<dbReference type="Pfam" id="PF00563">
    <property type="entry name" value="EAL"/>
    <property type="match status" value="1"/>
</dbReference>
<dbReference type="SUPFAM" id="SSF52172">
    <property type="entry name" value="CheY-like"/>
    <property type="match status" value="1"/>
</dbReference>
<dbReference type="PANTHER" id="PTHR44757:SF2">
    <property type="entry name" value="BIOFILM ARCHITECTURE MAINTENANCE PROTEIN MBAA"/>
    <property type="match status" value="1"/>
</dbReference>
<dbReference type="NCBIfam" id="TIGR00229">
    <property type="entry name" value="sensory_box"/>
    <property type="match status" value="1"/>
</dbReference>
<dbReference type="InterPro" id="IPR052155">
    <property type="entry name" value="Biofilm_reg_signaling"/>
</dbReference>
<dbReference type="Pfam" id="PF13426">
    <property type="entry name" value="PAS_9"/>
    <property type="match status" value="1"/>
</dbReference>
<dbReference type="SUPFAM" id="SSF55073">
    <property type="entry name" value="Nucleotide cyclase"/>
    <property type="match status" value="1"/>
</dbReference>
<dbReference type="PROSITE" id="PS50887">
    <property type="entry name" value="GGDEF"/>
    <property type="match status" value="1"/>
</dbReference>
<dbReference type="InterPro" id="IPR035965">
    <property type="entry name" value="PAS-like_dom_sf"/>
</dbReference>
<dbReference type="SMART" id="SM00091">
    <property type="entry name" value="PAS"/>
    <property type="match status" value="1"/>
</dbReference>
<dbReference type="NCBIfam" id="TIGR00254">
    <property type="entry name" value="GGDEF"/>
    <property type="match status" value="1"/>
</dbReference>
<evidence type="ECO:0000313" key="7">
    <source>
        <dbReference type="EMBL" id="NMG03942.1"/>
    </source>
</evidence>
<dbReference type="PROSITE" id="PS50883">
    <property type="entry name" value="EAL"/>
    <property type="match status" value="1"/>
</dbReference>
<dbReference type="InterPro" id="IPR000014">
    <property type="entry name" value="PAS"/>
</dbReference>
<gene>
    <name evidence="7" type="ORF">GPA21_13330</name>
</gene>
<sequence>MDYALRLLLIDDCDSDARLIARQLIRSGFQLAFSRVDTAEAVRTALSRGGWSAVLCDFSMPGLTPEEVLALVRGQDQELPVIIVSGTISNEQAVRLMNSGAQDYVLKDDLTRLAPALAREIGDARERTARRIAENDLRRNKDHLRLWGEVVRSVDEGIVVTDLDGNIVECNPAFERITGYPRDEVLGRNPRLLKSGRHDLAFYQALWHTLTTVGSWSGEVWNRRKDGVTYPERLTINAVNDTDGLPTHYVGVFSDLSKQKENEDRLDFLTYHDMLTGLPNRRLFSDRLGQALEQACVRKERVAVLSLDLDRFKRVNESLGQSAGDTLLQIVAQRISGCLKRPGNLARLGSDEFLVMLTEFEDADDIVVIAHRILDEISRPICIEDQEILVTASMGVAVFPEDGGDVAALIQATEAARMPIRAGYHNRVHFFTSGMDAQARRWLALESELRQAIARDELQLYYQPLICTRDGRIRSVEALLRWNSPVLGWVSPEEFVPVAEDSGLILALGDWVLDRACRQARAWLDTGVPPVRVAINVSALQIASGLLPERIREALARTGLAPGQLEVELTESAIMADTELCIAQVEAISRMGVSVSLDDFGTGYSSLAYLSRFAFSKLKIDRSFVNGLESDPKSRIIVDATVGLARALGLQVVAEGVETESQRETLVAGGCDALQGYLYSPPVSPAALVKLMHRFTHCEPYDPPRVIATAL</sequence>
<dbReference type="CDD" id="cd00156">
    <property type="entry name" value="REC"/>
    <property type="match status" value="1"/>
</dbReference>
<dbReference type="SMART" id="SM00052">
    <property type="entry name" value="EAL"/>
    <property type="match status" value="1"/>
</dbReference>
<dbReference type="InterPro" id="IPR001789">
    <property type="entry name" value="Sig_transdc_resp-reg_receiver"/>
</dbReference>
<dbReference type="Gene3D" id="3.30.450.20">
    <property type="entry name" value="PAS domain"/>
    <property type="match status" value="1"/>
</dbReference>
<reference evidence="7" key="1">
    <citation type="submission" date="2019-12" db="EMBL/GenBank/DDBJ databases">
        <title>Comparative genomics gives insights into the taxonomy of the Azoarcus-Aromatoleum group and reveals separate origins of nif in the plant-associated Azoarcus and non-plant-associated Aromatoleum sub-groups.</title>
        <authorList>
            <person name="Lafos M."/>
            <person name="Maluk M."/>
            <person name="Batista M."/>
            <person name="Junghare M."/>
            <person name="Carmona M."/>
            <person name="Faoro H."/>
            <person name="Cruz L.M."/>
            <person name="Battistoni F."/>
            <person name="De Souza E."/>
            <person name="Pedrosa F."/>
            <person name="Chen W.-M."/>
            <person name="Poole P.S."/>
            <person name="Dixon R.A."/>
            <person name="James E.K."/>
        </authorList>
    </citation>
    <scope>NUCLEOTIDE SEQUENCE</scope>
    <source>
        <strain evidence="7">NSC3</strain>
    </source>
</reference>
<dbReference type="Gene3D" id="3.30.70.270">
    <property type="match status" value="1"/>
</dbReference>
<comment type="caution">
    <text evidence="7">The sequence shown here is derived from an EMBL/GenBank/DDBJ whole genome shotgun (WGS) entry which is preliminary data.</text>
</comment>
<dbReference type="InterPro" id="IPR043128">
    <property type="entry name" value="Rev_trsase/Diguanyl_cyclase"/>
</dbReference>
<dbReference type="CDD" id="cd00130">
    <property type="entry name" value="PAS"/>
    <property type="match status" value="1"/>
</dbReference>
<evidence type="ECO:0000259" key="5">
    <source>
        <dbReference type="PROSITE" id="PS50883"/>
    </source>
</evidence>
<dbReference type="SMART" id="SM00267">
    <property type="entry name" value="GGDEF"/>
    <property type="match status" value="1"/>
</dbReference>
<dbReference type="InterPro" id="IPR029787">
    <property type="entry name" value="Nucleotide_cyclase"/>
</dbReference>
<evidence type="ECO:0000259" key="6">
    <source>
        <dbReference type="PROSITE" id="PS50887"/>
    </source>
</evidence>
<accession>A0A972F8J8</accession>
<organism evidence="7 8">
    <name type="scientific">Azoarcus taiwanensis</name>
    <dbReference type="NCBI Taxonomy" id="666964"/>
    <lineage>
        <taxon>Bacteria</taxon>
        <taxon>Pseudomonadati</taxon>
        <taxon>Pseudomonadota</taxon>
        <taxon>Betaproteobacteria</taxon>
        <taxon>Rhodocyclales</taxon>
        <taxon>Zoogloeaceae</taxon>
        <taxon>Azoarcus</taxon>
    </lineage>
</organism>
<dbReference type="InterPro" id="IPR035919">
    <property type="entry name" value="EAL_sf"/>
</dbReference>